<gene>
    <name evidence="2" type="ORF">SAMN05216548_113140</name>
</gene>
<dbReference type="STRING" id="1855383.SAMN05216548_113140"/>
<dbReference type="RefSeq" id="WP_177176896.1">
    <property type="nucleotide sequence ID" value="NZ_FOFG01000013.1"/>
</dbReference>
<proteinExistence type="predicted"/>
<dbReference type="PANTHER" id="PTHR43328">
    <property type="entry name" value="ACETYLTRANSFERASE-RELATED"/>
    <property type="match status" value="1"/>
</dbReference>
<dbReference type="InterPro" id="IPR000182">
    <property type="entry name" value="GNAT_dom"/>
</dbReference>
<evidence type="ECO:0000313" key="3">
    <source>
        <dbReference type="Proteomes" id="UP000199647"/>
    </source>
</evidence>
<dbReference type="InterPro" id="IPR016181">
    <property type="entry name" value="Acyl_CoA_acyltransferase"/>
</dbReference>
<sequence>MTDVQDHREIRTARLLLRRPAPDDAEALHRFASDLEIARMLALVPHPLSRGHMDVLIRGQDDPGRSAGDFLIEADGETVGVVTVKRPGYGTPPRAMPRLGYWIGRPFWGRGYASEAVAAIVDHAFRLHPSDRIGAGVYHDNAASMRILEKRGFREAERSPTHCLARGLAVETVNMLLTREEYEGRNR</sequence>
<organism evidence="2 3">
    <name type="scientific">Faunimonas pinastri</name>
    <dbReference type="NCBI Taxonomy" id="1855383"/>
    <lineage>
        <taxon>Bacteria</taxon>
        <taxon>Pseudomonadati</taxon>
        <taxon>Pseudomonadota</taxon>
        <taxon>Alphaproteobacteria</taxon>
        <taxon>Hyphomicrobiales</taxon>
        <taxon>Afifellaceae</taxon>
        <taxon>Faunimonas</taxon>
    </lineage>
</organism>
<feature type="domain" description="N-acetyltransferase" evidence="1">
    <location>
        <begin position="15"/>
        <end position="180"/>
    </location>
</feature>
<dbReference type="GO" id="GO:0016747">
    <property type="term" value="F:acyltransferase activity, transferring groups other than amino-acyl groups"/>
    <property type="evidence" value="ECO:0007669"/>
    <property type="project" value="InterPro"/>
</dbReference>
<dbReference type="PROSITE" id="PS51186">
    <property type="entry name" value="GNAT"/>
    <property type="match status" value="1"/>
</dbReference>
<evidence type="ECO:0000313" key="2">
    <source>
        <dbReference type="EMBL" id="SER23789.1"/>
    </source>
</evidence>
<dbReference type="AlphaFoldDB" id="A0A1H9MJT8"/>
<evidence type="ECO:0000259" key="1">
    <source>
        <dbReference type="PROSITE" id="PS51186"/>
    </source>
</evidence>
<accession>A0A1H9MJT8</accession>
<keyword evidence="2" id="KW-0808">Transferase</keyword>
<name>A0A1H9MJT8_9HYPH</name>
<dbReference type="EMBL" id="FOFG01000013">
    <property type="protein sequence ID" value="SER23789.1"/>
    <property type="molecule type" value="Genomic_DNA"/>
</dbReference>
<dbReference type="Gene3D" id="3.40.630.30">
    <property type="match status" value="1"/>
</dbReference>
<dbReference type="Proteomes" id="UP000199647">
    <property type="component" value="Unassembled WGS sequence"/>
</dbReference>
<dbReference type="PANTHER" id="PTHR43328:SF1">
    <property type="entry name" value="N-ACETYLTRANSFERASE DOMAIN-CONTAINING PROTEIN"/>
    <property type="match status" value="1"/>
</dbReference>
<protein>
    <submittedName>
        <fullName evidence="2">Protein N-acetyltransferase, RimJ/RimL family</fullName>
    </submittedName>
</protein>
<reference evidence="2 3" key="1">
    <citation type="submission" date="2016-10" db="EMBL/GenBank/DDBJ databases">
        <authorList>
            <person name="de Groot N.N."/>
        </authorList>
    </citation>
    <scope>NUCLEOTIDE SEQUENCE [LARGE SCALE GENOMIC DNA]</scope>
    <source>
        <strain evidence="2 3">A52C2</strain>
    </source>
</reference>
<dbReference type="SUPFAM" id="SSF55729">
    <property type="entry name" value="Acyl-CoA N-acyltransferases (Nat)"/>
    <property type="match status" value="1"/>
</dbReference>
<keyword evidence="3" id="KW-1185">Reference proteome</keyword>
<dbReference type="Pfam" id="PF13302">
    <property type="entry name" value="Acetyltransf_3"/>
    <property type="match status" value="1"/>
</dbReference>